<comment type="similarity">
    <text evidence="2">Belongs to the mitochondrion-specific ribosomal protein mL50 family.</text>
</comment>
<reference evidence="8 9" key="1">
    <citation type="journal article" date="2020" name="Genomics">
        <title>Complete, high-quality genomes from long-read metagenomic sequencing of two wolf lichen thalli reveals enigmatic genome architecture.</title>
        <authorList>
            <person name="McKenzie S.K."/>
            <person name="Walston R.F."/>
            <person name="Allen J.L."/>
        </authorList>
    </citation>
    <scope>NUCLEOTIDE SEQUENCE [LARGE SCALE GENOMIC DNA]</scope>
    <source>
        <strain evidence="8">WasteWater1</strain>
    </source>
</reference>
<evidence type="ECO:0000256" key="6">
    <source>
        <dbReference type="ARBA" id="ARBA00035183"/>
    </source>
</evidence>
<evidence type="ECO:0000256" key="2">
    <source>
        <dbReference type="ARBA" id="ARBA00008860"/>
    </source>
</evidence>
<feature type="region of interest" description="Disordered" evidence="7">
    <location>
        <begin position="62"/>
        <end position="112"/>
    </location>
</feature>
<dbReference type="RefSeq" id="XP_037151432.1">
    <property type="nucleotide sequence ID" value="XM_037292893.1"/>
</dbReference>
<comment type="caution">
    <text evidence="8">The sequence shown here is derived from an EMBL/GenBank/DDBJ whole genome shotgun (WGS) entry which is preliminary data.</text>
</comment>
<gene>
    <name evidence="8" type="ORF">HO133_001965</name>
</gene>
<dbReference type="GeneID" id="59330379"/>
<dbReference type="EMBL" id="JACCJB010000013">
    <property type="protein sequence ID" value="KAF6221997.1"/>
    <property type="molecule type" value="Genomic_DNA"/>
</dbReference>
<accession>A0A8H6CEH9</accession>
<dbReference type="GO" id="GO:0005739">
    <property type="term" value="C:mitochondrion"/>
    <property type="evidence" value="ECO:0007669"/>
    <property type="project" value="UniProtKB-SubCell"/>
</dbReference>
<evidence type="ECO:0000256" key="3">
    <source>
        <dbReference type="ARBA" id="ARBA00022980"/>
    </source>
</evidence>
<proteinExistence type="inferred from homology"/>
<sequence>MTSAGRISLAARLALPQSSYVCLHCRLRASTAVRKTNSSTTLPYASSRHASWLTTEKLRKKIWGSETPPGQDDPYGKESVFDQRRREKEQAREKGRELEPAPEQEVEQPEDEDEYFEADTAEGLEMVGGPGWGTRQWEVANPFKGFIRPKRTEGRNDTILAVHRALVETYALKEAGLPLVMDYSSADPTEDYATRVAGGAKFEQDASGRLALVLESEELRQSILECVTPKDRSSDNIAMQDADIEEEEVTDEITDELAEEEMESNDAEERPSQIVKGDDEINLELEGSELPIPDEESFDPARSADPAPFMPASDTWRDVSMEDAALKFAVLKRVMQLTGRRIPDPDISAISTPKSLLVHLVKKPKPKRTAEALRKSNQVAELPNVQILNRRYGLIDREIEVGRWKVIKEELEKRGLPVTG</sequence>
<feature type="compositionally biased region" description="Basic and acidic residues" evidence="7">
    <location>
        <begin position="74"/>
        <end position="99"/>
    </location>
</feature>
<dbReference type="GO" id="GO:0005840">
    <property type="term" value="C:ribosome"/>
    <property type="evidence" value="ECO:0007669"/>
    <property type="project" value="UniProtKB-KW"/>
</dbReference>
<organism evidence="8 9">
    <name type="scientific">Letharia lupina</name>
    <dbReference type="NCBI Taxonomy" id="560253"/>
    <lineage>
        <taxon>Eukaryota</taxon>
        <taxon>Fungi</taxon>
        <taxon>Dikarya</taxon>
        <taxon>Ascomycota</taxon>
        <taxon>Pezizomycotina</taxon>
        <taxon>Lecanoromycetes</taxon>
        <taxon>OSLEUM clade</taxon>
        <taxon>Lecanoromycetidae</taxon>
        <taxon>Lecanorales</taxon>
        <taxon>Lecanorineae</taxon>
        <taxon>Parmeliaceae</taxon>
        <taxon>Letharia</taxon>
    </lineage>
</organism>
<feature type="compositionally biased region" description="Acidic residues" evidence="7">
    <location>
        <begin position="100"/>
        <end position="112"/>
    </location>
</feature>
<name>A0A8H6CEH9_9LECA</name>
<keyword evidence="5" id="KW-0687">Ribonucleoprotein</keyword>
<dbReference type="AlphaFoldDB" id="A0A8H6CEH9"/>
<evidence type="ECO:0000313" key="9">
    <source>
        <dbReference type="Proteomes" id="UP000593566"/>
    </source>
</evidence>
<dbReference type="Proteomes" id="UP000593566">
    <property type="component" value="Unassembled WGS sequence"/>
</dbReference>
<evidence type="ECO:0000256" key="4">
    <source>
        <dbReference type="ARBA" id="ARBA00023128"/>
    </source>
</evidence>
<evidence type="ECO:0000313" key="8">
    <source>
        <dbReference type="EMBL" id="KAF6221997.1"/>
    </source>
</evidence>
<protein>
    <recommendedName>
        <fullName evidence="6">Large ribosomal subunit protein mL50</fullName>
    </recommendedName>
</protein>
<comment type="subcellular location">
    <subcellularLocation>
        <location evidence="1">Mitochondrion</location>
    </subcellularLocation>
</comment>
<keyword evidence="4" id="KW-0496">Mitochondrion</keyword>
<evidence type="ECO:0000256" key="5">
    <source>
        <dbReference type="ARBA" id="ARBA00023274"/>
    </source>
</evidence>
<keyword evidence="9" id="KW-1185">Reference proteome</keyword>
<dbReference type="GO" id="GO:1990904">
    <property type="term" value="C:ribonucleoprotein complex"/>
    <property type="evidence" value="ECO:0007669"/>
    <property type="project" value="UniProtKB-KW"/>
</dbReference>
<evidence type="ECO:0000256" key="7">
    <source>
        <dbReference type="SAM" id="MobiDB-lite"/>
    </source>
</evidence>
<evidence type="ECO:0000256" key="1">
    <source>
        <dbReference type="ARBA" id="ARBA00004173"/>
    </source>
</evidence>
<dbReference type="Pfam" id="PF10501">
    <property type="entry name" value="Ribosomal_L50"/>
    <property type="match status" value="1"/>
</dbReference>
<keyword evidence="3" id="KW-0689">Ribosomal protein</keyword>
<dbReference type="InterPro" id="IPR018305">
    <property type="entry name" value="Ribosomal_m50"/>
</dbReference>